<evidence type="ECO:0000256" key="1">
    <source>
        <dbReference type="ARBA" id="ARBA00023125"/>
    </source>
</evidence>
<accession>A0ABS4TPI5</accession>
<sequence length="177" mass="20261">MDRRVRRTRELLWRSLVDLLLERGYDKVSVQDILDRADVGRSTFYAHYQNKDDLLTSRFEDLRADILKAADDDPTDVLGPLRAVFRYSGENRDLFQATVGKHEPAMLVVRRGLTTVVADHLRTRIRTGDFEATIAFVTSGLTGVLTWWLNSDSGLTTEEVFERFRRLAMTGISPLLT</sequence>
<dbReference type="EMBL" id="JAGINW010000001">
    <property type="protein sequence ID" value="MBP2326311.1"/>
    <property type="molecule type" value="Genomic_DNA"/>
</dbReference>
<feature type="DNA-binding region" description="H-T-H motif" evidence="2">
    <location>
        <begin position="29"/>
        <end position="48"/>
    </location>
</feature>
<dbReference type="RefSeq" id="WP_209643387.1">
    <property type="nucleotide sequence ID" value="NZ_JAGINW010000001.1"/>
</dbReference>
<dbReference type="PANTHER" id="PTHR43479:SF7">
    <property type="entry name" value="TETR-FAMILY TRANSCRIPTIONAL REGULATOR"/>
    <property type="match status" value="1"/>
</dbReference>
<comment type="caution">
    <text evidence="5">The sequence shown here is derived from an EMBL/GenBank/DDBJ whole genome shotgun (WGS) entry which is preliminary data.</text>
</comment>
<proteinExistence type="predicted"/>
<keyword evidence="6" id="KW-1185">Reference proteome</keyword>
<dbReference type="SUPFAM" id="SSF46689">
    <property type="entry name" value="Homeodomain-like"/>
    <property type="match status" value="1"/>
</dbReference>
<organism evidence="5 6">
    <name type="scientific">Kibdelosporangium banguiense</name>
    <dbReference type="NCBI Taxonomy" id="1365924"/>
    <lineage>
        <taxon>Bacteria</taxon>
        <taxon>Bacillati</taxon>
        <taxon>Actinomycetota</taxon>
        <taxon>Actinomycetes</taxon>
        <taxon>Pseudonocardiales</taxon>
        <taxon>Pseudonocardiaceae</taxon>
        <taxon>Kibdelosporangium</taxon>
    </lineage>
</organism>
<dbReference type="PROSITE" id="PS50977">
    <property type="entry name" value="HTH_TETR_2"/>
    <property type="match status" value="1"/>
</dbReference>
<evidence type="ECO:0000313" key="6">
    <source>
        <dbReference type="Proteomes" id="UP001519332"/>
    </source>
</evidence>
<reference evidence="5 6" key="1">
    <citation type="submission" date="2021-03" db="EMBL/GenBank/DDBJ databases">
        <title>Sequencing the genomes of 1000 actinobacteria strains.</title>
        <authorList>
            <person name="Klenk H.-P."/>
        </authorList>
    </citation>
    <scope>NUCLEOTIDE SEQUENCE [LARGE SCALE GENOMIC DNA]</scope>
    <source>
        <strain evidence="5 6">DSM 46670</strain>
    </source>
</reference>
<gene>
    <name evidence="5" type="ORF">JOF56_006696</name>
</gene>
<feature type="domain" description="HTH tetR-type" evidence="4">
    <location>
        <begin position="6"/>
        <end position="66"/>
    </location>
</feature>
<keyword evidence="1 2" id="KW-0238">DNA-binding</keyword>
<evidence type="ECO:0000256" key="3">
    <source>
        <dbReference type="SAM" id="Phobius"/>
    </source>
</evidence>
<dbReference type="Gene3D" id="1.10.357.10">
    <property type="entry name" value="Tetracycline Repressor, domain 2"/>
    <property type="match status" value="1"/>
</dbReference>
<dbReference type="Proteomes" id="UP001519332">
    <property type="component" value="Unassembled WGS sequence"/>
</dbReference>
<feature type="transmembrane region" description="Helical" evidence="3">
    <location>
        <begin position="130"/>
        <end position="149"/>
    </location>
</feature>
<evidence type="ECO:0000313" key="5">
    <source>
        <dbReference type="EMBL" id="MBP2326311.1"/>
    </source>
</evidence>
<dbReference type="Pfam" id="PF00440">
    <property type="entry name" value="TetR_N"/>
    <property type="match status" value="1"/>
</dbReference>
<dbReference type="Pfam" id="PF14278">
    <property type="entry name" value="TetR_C_8"/>
    <property type="match status" value="1"/>
</dbReference>
<evidence type="ECO:0000256" key="2">
    <source>
        <dbReference type="PROSITE-ProRule" id="PRU00335"/>
    </source>
</evidence>
<dbReference type="PANTHER" id="PTHR43479">
    <property type="entry name" value="ACREF/ENVCD OPERON REPRESSOR-RELATED"/>
    <property type="match status" value="1"/>
</dbReference>
<dbReference type="InterPro" id="IPR009057">
    <property type="entry name" value="Homeodomain-like_sf"/>
</dbReference>
<keyword evidence="3" id="KW-0812">Transmembrane</keyword>
<protein>
    <submittedName>
        <fullName evidence="5">AcrR family transcriptional regulator</fullName>
    </submittedName>
</protein>
<dbReference type="PRINTS" id="PR00455">
    <property type="entry name" value="HTHTETR"/>
</dbReference>
<dbReference type="InterPro" id="IPR001647">
    <property type="entry name" value="HTH_TetR"/>
</dbReference>
<dbReference type="InterPro" id="IPR039532">
    <property type="entry name" value="TetR_C_Firmicutes"/>
</dbReference>
<dbReference type="InterPro" id="IPR050624">
    <property type="entry name" value="HTH-type_Tx_Regulator"/>
</dbReference>
<keyword evidence="3" id="KW-1133">Transmembrane helix</keyword>
<keyword evidence="3" id="KW-0472">Membrane</keyword>
<evidence type="ECO:0000259" key="4">
    <source>
        <dbReference type="PROSITE" id="PS50977"/>
    </source>
</evidence>
<name>A0ABS4TPI5_9PSEU</name>